<dbReference type="Pfam" id="PF06574">
    <property type="entry name" value="FAD_syn"/>
    <property type="match status" value="1"/>
</dbReference>
<dbReference type="PANTHER" id="PTHR22749:SF6">
    <property type="entry name" value="RIBOFLAVIN KINASE"/>
    <property type="match status" value="1"/>
</dbReference>
<reference evidence="17 18" key="1">
    <citation type="submission" date="2016-01" db="EMBL/GenBank/DDBJ databases">
        <title>Draft Genome Sequences of Seven Thermophilic Sporeformers Isolated from Foods.</title>
        <authorList>
            <person name="Berendsen E.M."/>
            <person name="Wells-Bennik M.H."/>
            <person name="Krawcyk A.O."/>
            <person name="De Jong A."/>
            <person name="Holsappel S."/>
            <person name="Eijlander R.T."/>
            <person name="Kuipers O.P."/>
        </authorList>
    </citation>
    <scope>NUCLEOTIDE SEQUENCE [LARGE SCALE GENOMIC DNA]</scope>
    <source>
        <strain evidence="17 18">B4114</strain>
    </source>
</reference>
<evidence type="ECO:0000256" key="11">
    <source>
        <dbReference type="ARBA" id="ARBA00023268"/>
    </source>
</evidence>
<evidence type="ECO:0000313" key="18">
    <source>
        <dbReference type="Proteomes" id="UP000075517"/>
    </source>
</evidence>
<evidence type="ECO:0000256" key="5">
    <source>
        <dbReference type="ARBA" id="ARBA00022679"/>
    </source>
</evidence>
<comment type="similarity">
    <text evidence="14">Belongs to the ribF family.</text>
</comment>
<evidence type="ECO:0000256" key="9">
    <source>
        <dbReference type="ARBA" id="ARBA00022827"/>
    </source>
</evidence>
<dbReference type="SUPFAM" id="SSF82114">
    <property type="entry name" value="Riboflavin kinase-like"/>
    <property type="match status" value="1"/>
</dbReference>
<dbReference type="InterPro" id="IPR014729">
    <property type="entry name" value="Rossmann-like_a/b/a_fold"/>
</dbReference>
<evidence type="ECO:0000256" key="8">
    <source>
        <dbReference type="ARBA" id="ARBA00022777"/>
    </source>
</evidence>
<evidence type="ECO:0000256" key="4">
    <source>
        <dbReference type="ARBA" id="ARBA00022643"/>
    </source>
</evidence>
<dbReference type="GO" id="GO:0009398">
    <property type="term" value="P:FMN biosynthetic process"/>
    <property type="evidence" value="ECO:0007669"/>
    <property type="project" value="UniProtKB-UniRule"/>
</dbReference>
<dbReference type="RefSeq" id="WP_049624696.1">
    <property type="nucleotide sequence ID" value="NZ_JAKLOQ020000095.1"/>
</dbReference>
<organism evidence="17 18">
    <name type="scientific">Geobacillus stearothermophilus</name>
    <name type="common">Bacillus stearothermophilus</name>
    <dbReference type="NCBI Taxonomy" id="1422"/>
    <lineage>
        <taxon>Bacteria</taxon>
        <taxon>Bacillati</taxon>
        <taxon>Bacillota</taxon>
        <taxon>Bacilli</taxon>
        <taxon>Bacillales</taxon>
        <taxon>Anoxybacillaceae</taxon>
        <taxon>Geobacillus</taxon>
    </lineage>
</organism>
<evidence type="ECO:0000313" key="16">
    <source>
        <dbReference type="EMBL" id="KAF6512226.1"/>
    </source>
</evidence>
<evidence type="ECO:0000313" key="17">
    <source>
        <dbReference type="EMBL" id="KYD33275.1"/>
    </source>
</evidence>
<dbReference type="UniPathway" id="UPA00276">
    <property type="reaction ID" value="UER00406"/>
</dbReference>
<dbReference type="GO" id="GO:0005524">
    <property type="term" value="F:ATP binding"/>
    <property type="evidence" value="ECO:0007669"/>
    <property type="project" value="UniProtKB-UniRule"/>
</dbReference>
<comment type="catalytic activity">
    <reaction evidence="13 14">
        <text>FMN + ATP + H(+) = FAD + diphosphate</text>
        <dbReference type="Rhea" id="RHEA:17237"/>
        <dbReference type="ChEBI" id="CHEBI:15378"/>
        <dbReference type="ChEBI" id="CHEBI:30616"/>
        <dbReference type="ChEBI" id="CHEBI:33019"/>
        <dbReference type="ChEBI" id="CHEBI:57692"/>
        <dbReference type="ChEBI" id="CHEBI:58210"/>
        <dbReference type="EC" id="2.7.7.2"/>
    </reaction>
</comment>
<comment type="catalytic activity">
    <reaction evidence="12 14">
        <text>riboflavin + ATP = FMN + ADP + H(+)</text>
        <dbReference type="Rhea" id="RHEA:14357"/>
        <dbReference type="ChEBI" id="CHEBI:15378"/>
        <dbReference type="ChEBI" id="CHEBI:30616"/>
        <dbReference type="ChEBI" id="CHEBI:57986"/>
        <dbReference type="ChEBI" id="CHEBI:58210"/>
        <dbReference type="ChEBI" id="CHEBI:456216"/>
        <dbReference type="EC" id="2.7.1.26"/>
    </reaction>
</comment>
<dbReference type="InterPro" id="IPR015864">
    <property type="entry name" value="FAD_synthase"/>
</dbReference>
<keyword evidence="11" id="KW-0511">Multifunctional enzyme</keyword>
<evidence type="ECO:0000313" key="19">
    <source>
        <dbReference type="Proteomes" id="UP000773850"/>
    </source>
</evidence>
<dbReference type="EC" id="2.7.1.26" evidence="14"/>
<proteinExistence type="inferred from homology"/>
<dbReference type="SMART" id="SM00904">
    <property type="entry name" value="Flavokinase"/>
    <property type="match status" value="1"/>
</dbReference>
<dbReference type="InterPro" id="IPR023468">
    <property type="entry name" value="Riboflavin_kinase"/>
</dbReference>
<comment type="pathway">
    <text evidence="2 14">Cofactor biosynthesis; FMN biosynthesis; FMN from riboflavin (ATP route): step 1/1.</text>
</comment>
<evidence type="ECO:0000256" key="2">
    <source>
        <dbReference type="ARBA" id="ARBA00005201"/>
    </source>
</evidence>
<accession>A0A0K9HXY9</accession>
<keyword evidence="19" id="KW-1185">Reference proteome</keyword>
<dbReference type="GO" id="GO:0003919">
    <property type="term" value="F:FMN adenylyltransferase activity"/>
    <property type="evidence" value="ECO:0007669"/>
    <property type="project" value="UniProtKB-UniRule"/>
</dbReference>
<dbReference type="SUPFAM" id="SSF52374">
    <property type="entry name" value="Nucleotidylyl transferase"/>
    <property type="match status" value="1"/>
</dbReference>
<evidence type="ECO:0000256" key="3">
    <source>
        <dbReference type="ARBA" id="ARBA00022630"/>
    </source>
</evidence>
<evidence type="ECO:0000256" key="14">
    <source>
        <dbReference type="PIRNR" id="PIRNR004491"/>
    </source>
</evidence>
<comment type="caution">
    <text evidence="17">The sequence shown here is derived from an EMBL/GenBank/DDBJ whole genome shotgun (WGS) entry which is preliminary data.</text>
</comment>
<keyword evidence="3 14" id="KW-0285">Flavoprotein</keyword>
<evidence type="ECO:0000256" key="12">
    <source>
        <dbReference type="ARBA" id="ARBA00047880"/>
    </source>
</evidence>
<dbReference type="FunFam" id="3.40.50.620:FF:000021">
    <property type="entry name" value="Riboflavin biosynthesis protein"/>
    <property type="match status" value="1"/>
</dbReference>
<dbReference type="Gene3D" id="2.40.30.30">
    <property type="entry name" value="Riboflavin kinase-like"/>
    <property type="match status" value="1"/>
</dbReference>
<dbReference type="Proteomes" id="UP000773850">
    <property type="component" value="Unassembled WGS sequence"/>
</dbReference>
<dbReference type="InterPro" id="IPR002606">
    <property type="entry name" value="Riboflavin_kinase_bac"/>
</dbReference>
<keyword evidence="5 14" id="KW-0808">Transferase</keyword>
<dbReference type="Pfam" id="PF01687">
    <property type="entry name" value="Flavokinase"/>
    <property type="match status" value="1"/>
</dbReference>
<dbReference type="EC" id="2.7.7.2" evidence="14"/>
<evidence type="ECO:0000256" key="13">
    <source>
        <dbReference type="ARBA" id="ARBA00049494"/>
    </source>
</evidence>
<feature type="domain" description="Riboflavin kinase" evidence="15">
    <location>
        <begin position="186"/>
        <end position="313"/>
    </location>
</feature>
<dbReference type="InterPro" id="IPR004821">
    <property type="entry name" value="Cyt_trans-like"/>
</dbReference>
<dbReference type="PATRIC" id="fig|1422.14.peg.3462"/>
<dbReference type="UniPathway" id="UPA00277">
    <property type="reaction ID" value="UER00407"/>
</dbReference>
<dbReference type="NCBIfam" id="TIGR00125">
    <property type="entry name" value="cyt_tran_rel"/>
    <property type="match status" value="1"/>
</dbReference>
<dbReference type="Gene3D" id="3.40.50.620">
    <property type="entry name" value="HUPs"/>
    <property type="match status" value="1"/>
</dbReference>
<dbReference type="PIRSF" id="PIRSF004491">
    <property type="entry name" value="FAD_Synth"/>
    <property type="match status" value="1"/>
</dbReference>
<evidence type="ECO:0000256" key="7">
    <source>
        <dbReference type="ARBA" id="ARBA00022741"/>
    </source>
</evidence>
<keyword evidence="4 14" id="KW-0288">FMN</keyword>
<dbReference type="GO" id="GO:0008531">
    <property type="term" value="F:riboflavin kinase activity"/>
    <property type="evidence" value="ECO:0007669"/>
    <property type="project" value="UniProtKB-UniRule"/>
</dbReference>
<keyword evidence="7 14" id="KW-0547">Nucleotide-binding</keyword>
<gene>
    <name evidence="17" type="ORF">B4114_0885</name>
    <name evidence="16" type="ORF">GS8_525</name>
</gene>
<evidence type="ECO:0000256" key="10">
    <source>
        <dbReference type="ARBA" id="ARBA00022840"/>
    </source>
</evidence>
<dbReference type="CDD" id="cd02064">
    <property type="entry name" value="FAD_synthetase_N"/>
    <property type="match status" value="1"/>
</dbReference>
<evidence type="ECO:0000256" key="1">
    <source>
        <dbReference type="ARBA" id="ARBA00004726"/>
    </source>
</evidence>
<dbReference type="GO" id="GO:0009231">
    <property type="term" value="P:riboflavin biosynthetic process"/>
    <property type="evidence" value="ECO:0007669"/>
    <property type="project" value="InterPro"/>
</dbReference>
<dbReference type="EMBL" id="LUCS01000009">
    <property type="protein sequence ID" value="KAF6512226.1"/>
    <property type="molecule type" value="Genomic_DNA"/>
</dbReference>
<comment type="pathway">
    <text evidence="1 14">Cofactor biosynthesis; FAD biosynthesis; FAD from FMN: step 1/1.</text>
</comment>
<dbReference type="InterPro" id="IPR023465">
    <property type="entry name" value="Riboflavin_kinase_dom_sf"/>
</dbReference>
<keyword evidence="9 14" id="KW-0274">FAD</keyword>
<dbReference type="InterPro" id="IPR015865">
    <property type="entry name" value="Riboflavin_kinase_bac/euk"/>
</dbReference>
<dbReference type="NCBIfam" id="NF004161">
    <property type="entry name" value="PRK05627.1-4"/>
    <property type="match status" value="1"/>
</dbReference>
<keyword evidence="6 14" id="KW-0548">Nucleotidyltransferase</keyword>
<name>A0A0K9HXY9_GEOSE</name>
<dbReference type="EMBL" id="LQYY01000091">
    <property type="protein sequence ID" value="KYD33275.1"/>
    <property type="molecule type" value="Genomic_DNA"/>
</dbReference>
<sequence>MDMETIFLSHPHRFERQALPPAVMALGYFDGIHLGHQKVIRTAVEIANERGYESAVMTFHPHPSVVLGKQPELRLITPLNKKEQLVAALGVNRLYIVEFTPAFANLPPEQFADQYLDGLHVKHVVAGFDFTYGRFGKGTMETMPLHARGRFGQTVVPKLAVDGEKVSSTRVRKLIEEGAVDQLPRLLGRFYDIEGTVVAGEQRGRTIGFPTANIALNGDYLLPAVGVYAVKATVGGRTYEGVANIGYKPTFHAAREGLPSVEVHLFAFARDIYGETVTVEWHRRLRSERKFAGVAELAAQIARDKEEAKQYFRRLDEKTCILPEKEVF</sequence>
<dbReference type="Proteomes" id="UP000075517">
    <property type="component" value="Unassembled WGS sequence"/>
</dbReference>
<dbReference type="NCBIfam" id="TIGR00083">
    <property type="entry name" value="ribF"/>
    <property type="match status" value="1"/>
</dbReference>
<dbReference type="FunFam" id="2.40.30.30:FF:000004">
    <property type="entry name" value="Riboflavin biosynthesis protein"/>
    <property type="match status" value="1"/>
</dbReference>
<keyword evidence="10 14" id="KW-0067">ATP-binding</keyword>
<evidence type="ECO:0000256" key="6">
    <source>
        <dbReference type="ARBA" id="ARBA00022695"/>
    </source>
</evidence>
<dbReference type="PANTHER" id="PTHR22749">
    <property type="entry name" value="RIBOFLAVIN KINASE/FMN ADENYLYLTRANSFERASE"/>
    <property type="match status" value="1"/>
</dbReference>
<keyword evidence="8 14" id="KW-0418">Kinase</keyword>
<protein>
    <recommendedName>
        <fullName evidence="14">Riboflavin biosynthesis protein</fullName>
    </recommendedName>
    <domain>
        <recommendedName>
            <fullName evidence="14">Riboflavin kinase</fullName>
            <ecNumber evidence="14">2.7.1.26</ecNumber>
        </recommendedName>
        <alternativeName>
            <fullName evidence="14">Flavokinase</fullName>
        </alternativeName>
    </domain>
    <domain>
        <recommendedName>
            <fullName evidence="14">FMN adenylyltransferase</fullName>
            <ecNumber evidence="14">2.7.7.2</ecNumber>
        </recommendedName>
        <alternativeName>
            <fullName evidence="14">FAD pyrophosphorylase</fullName>
        </alternativeName>
        <alternativeName>
            <fullName evidence="14">FAD synthase</fullName>
        </alternativeName>
    </domain>
</protein>
<dbReference type="AlphaFoldDB" id="A0A0K9HXY9"/>
<reference evidence="16 19" key="2">
    <citation type="submission" date="2016-03" db="EMBL/GenBank/DDBJ databases">
        <title>Spore heat resistance.</title>
        <authorList>
            <person name="Boekhorst J."/>
            <person name="Berendsen E.M."/>
            <person name="Wells-Bennik M.H."/>
            <person name="Kuipers O.P."/>
        </authorList>
    </citation>
    <scope>NUCLEOTIDE SEQUENCE [LARGE SCALE GENOMIC DNA]</scope>
    <source>
        <strain evidence="16 19">GS8</strain>
    </source>
</reference>
<evidence type="ECO:0000259" key="15">
    <source>
        <dbReference type="SMART" id="SM00904"/>
    </source>
</evidence>
<dbReference type="GO" id="GO:0006747">
    <property type="term" value="P:FAD biosynthetic process"/>
    <property type="evidence" value="ECO:0007669"/>
    <property type="project" value="UniProtKB-UniRule"/>
</dbReference>